<feature type="binding site" evidence="13">
    <location>
        <position position="189"/>
    </location>
    <ligand>
        <name>sn-glycerol 3-phosphate</name>
        <dbReference type="ChEBI" id="CHEBI:57597"/>
    </ligand>
</feature>
<dbReference type="Gene3D" id="3.40.50.720">
    <property type="entry name" value="NAD(P)-binding Rossmann-like Domain"/>
    <property type="match status" value="1"/>
</dbReference>
<evidence type="ECO:0000256" key="17">
    <source>
        <dbReference type="RuleBase" id="RU000437"/>
    </source>
</evidence>
<dbReference type="GO" id="GO:0141153">
    <property type="term" value="F:glycerol-3-phosphate dehydrogenase (NADP+) activity"/>
    <property type="evidence" value="ECO:0007669"/>
    <property type="project" value="RHEA"/>
</dbReference>
<dbReference type="PIRSF" id="PIRSF000114">
    <property type="entry name" value="Glycerol-3-P_dh"/>
    <property type="match status" value="1"/>
</dbReference>
<keyword evidence="3 13" id="KW-0521">NADP</keyword>
<evidence type="ECO:0000313" key="21">
    <source>
        <dbReference type="Proteomes" id="UP000182427"/>
    </source>
</evidence>
<comment type="catalytic activity">
    <reaction evidence="9">
        <text>sn-glycerol 3-phosphate + NADP(+) = dihydroxyacetone phosphate + NADPH + H(+)</text>
        <dbReference type="Rhea" id="RHEA:11096"/>
        <dbReference type="ChEBI" id="CHEBI:15378"/>
        <dbReference type="ChEBI" id="CHEBI:57597"/>
        <dbReference type="ChEBI" id="CHEBI:57642"/>
        <dbReference type="ChEBI" id="CHEBI:57783"/>
        <dbReference type="ChEBI" id="CHEBI:58349"/>
        <dbReference type="EC" id="1.1.1.94"/>
    </reaction>
    <physiologicalReaction direction="right-to-left" evidence="9">
        <dbReference type="Rhea" id="RHEA:11098"/>
    </physiologicalReaction>
</comment>
<evidence type="ECO:0000256" key="15">
    <source>
        <dbReference type="PIRSR" id="PIRSR000114-2"/>
    </source>
</evidence>
<dbReference type="AlphaFoldDB" id="A0A1G7EX83"/>
<dbReference type="GO" id="GO:0005829">
    <property type="term" value="C:cytosol"/>
    <property type="evidence" value="ECO:0007669"/>
    <property type="project" value="TreeGrafter"/>
</dbReference>
<feature type="binding site" evidence="16">
    <location>
        <position position="253"/>
    </location>
    <ligand>
        <name>NAD(+)</name>
        <dbReference type="ChEBI" id="CHEBI:57540"/>
    </ligand>
</feature>
<feature type="binding site" evidence="13">
    <location>
        <position position="33"/>
    </location>
    <ligand>
        <name>NADPH</name>
        <dbReference type="ChEBI" id="CHEBI:57783"/>
    </ligand>
</feature>
<comment type="subcellular location">
    <subcellularLocation>
        <location evidence="13">Cytoplasm</location>
    </subcellularLocation>
</comment>
<evidence type="ECO:0000256" key="13">
    <source>
        <dbReference type="HAMAP-Rule" id="MF_00394"/>
    </source>
</evidence>
<dbReference type="Proteomes" id="UP000182427">
    <property type="component" value="Chromosome I"/>
</dbReference>
<dbReference type="Pfam" id="PF01210">
    <property type="entry name" value="NAD_Gly3P_dh_N"/>
    <property type="match status" value="1"/>
</dbReference>
<feature type="binding site" evidence="16">
    <location>
        <position position="138"/>
    </location>
    <ligand>
        <name>NAD(+)</name>
        <dbReference type="ChEBI" id="CHEBI:57540"/>
    </ligand>
</feature>
<feature type="binding site" evidence="15">
    <location>
        <begin position="253"/>
        <end position="254"/>
    </location>
    <ligand>
        <name>substrate</name>
    </ligand>
</feature>
<dbReference type="Gene3D" id="1.10.1040.10">
    <property type="entry name" value="N-(1-d-carboxylethyl)-l-norvaline Dehydrogenase, domain 2"/>
    <property type="match status" value="1"/>
</dbReference>
<keyword evidence="13" id="KW-0963">Cytoplasm</keyword>
<evidence type="ECO:0000259" key="19">
    <source>
        <dbReference type="Pfam" id="PF07479"/>
    </source>
</evidence>
<feature type="binding site" evidence="13">
    <location>
        <position position="136"/>
    </location>
    <ligand>
        <name>sn-glycerol 3-phosphate</name>
        <dbReference type="ChEBI" id="CHEBI:57597"/>
    </ligand>
</feature>
<dbReference type="GO" id="GO:0046167">
    <property type="term" value="P:glycerol-3-phosphate biosynthetic process"/>
    <property type="evidence" value="ECO:0007669"/>
    <property type="project" value="UniProtKB-UniRule"/>
</dbReference>
<comment type="catalytic activity">
    <reaction evidence="13">
        <text>sn-glycerol 3-phosphate + NAD(+) = dihydroxyacetone phosphate + NADH + H(+)</text>
        <dbReference type="Rhea" id="RHEA:11092"/>
        <dbReference type="ChEBI" id="CHEBI:15378"/>
        <dbReference type="ChEBI" id="CHEBI:57540"/>
        <dbReference type="ChEBI" id="CHEBI:57597"/>
        <dbReference type="ChEBI" id="CHEBI:57642"/>
        <dbReference type="ChEBI" id="CHEBI:57945"/>
        <dbReference type="EC" id="1.1.1.94"/>
    </reaction>
</comment>
<feature type="binding site" evidence="13">
    <location>
        <position position="254"/>
    </location>
    <ligand>
        <name>sn-glycerol 3-phosphate</name>
        <dbReference type="ChEBI" id="CHEBI:57597"/>
    </ligand>
</feature>
<feature type="binding site" evidence="16">
    <location>
        <position position="84"/>
    </location>
    <ligand>
        <name>NAD(+)</name>
        <dbReference type="ChEBI" id="CHEBI:57540"/>
    </ligand>
</feature>
<name>A0A1G7EX83_9BACT</name>
<evidence type="ECO:0000256" key="12">
    <source>
        <dbReference type="ARBA" id="ARBA00080511"/>
    </source>
</evidence>
<feature type="binding site" evidence="13">
    <location>
        <position position="242"/>
    </location>
    <ligand>
        <name>sn-glycerol 3-phosphate</name>
        <dbReference type="ChEBI" id="CHEBI:57597"/>
    </ligand>
</feature>
<dbReference type="EMBL" id="LT629690">
    <property type="protein sequence ID" value="SDE68046.1"/>
    <property type="molecule type" value="Genomic_DNA"/>
</dbReference>
<dbReference type="FunFam" id="3.40.50.720:FF:000019">
    <property type="entry name" value="Glycerol-3-phosphate dehydrogenase [NAD(P)+]"/>
    <property type="match status" value="1"/>
</dbReference>
<comment type="caution">
    <text evidence="13">Lacks conserved residue(s) required for the propagation of feature annotation.</text>
</comment>
<dbReference type="PRINTS" id="PR00077">
    <property type="entry name" value="GPDHDRGNASE"/>
</dbReference>
<keyword evidence="6 13" id="KW-0443">Lipid metabolism</keyword>
<feature type="binding site" evidence="13">
    <location>
        <position position="253"/>
    </location>
    <ligand>
        <name>NADPH</name>
        <dbReference type="ChEBI" id="CHEBI:57783"/>
    </ligand>
</feature>
<dbReference type="SUPFAM" id="SSF48179">
    <property type="entry name" value="6-phosphogluconate dehydrogenase C-terminal domain-like"/>
    <property type="match status" value="1"/>
</dbReference>
<keyword evidence="7 13" id="KW-0594">Phospholipid biosynthesis</keyword>
<evidence type="ECO:0000256" key="1">
    <source>
        <dbReference type="ARBA" id="ARBA00011009"/>
    </source>
</evidence>
<dbReference type="GO" id="GO:0141152">
    <property type="term" value="F:glycerol-3-phosphate dehydrogenase (NAD+) activity"/>
    <property type="evidence" value="ECO:0007669"/>
    <property type="project" value="RHEA"/>
</dbReference>
<feature type="binding site" evidence="15">
    <location>
        <position position="107"/>
    </location>
    <ligand>
        <name>substrate</name>
    </ligand>
</feature>
<dbReference type="InterPro" id="IPR036291">
    <property type="entry name" value="NAD(P)-bd_dom_sf"/>
</dbReference>
<feature type="domain" description="Glycerol-3-phosphate dehydrogenase NAD-dependent C-terminal" evidence="19">
    <location>
        <begin position="178"/>
        <end position="319"/>
    </location>
</feature>
<dbReference type="SUPFAM" id="SSF51735">
    <property type="entry name" value="NAD(P)-binding Rossmann-fold domains"/>
    <property type="match status" value="1"/>
</dbReference>
<keyword evidence="13" id="KW-0547">Nucleotide-binding</keyword>
<keyword evidence="5 13" id="KW-0520">NAD</keyword>
<comment type="similarity">
    <text evidence="1 13 17">Belongs to the NAD-dependent glycerol-3-phosphate dehydrogenase family.</text>
</comment>
<evidence type="ECO:0000256" key="8">
    <source>
        <dbReference type="ARBA" id="ARBA00023264"/>
    </source>
</evidence>
<dbReference type="HAMAP" id="MF_00394">
    <property type="entry name" value="NAD_Glyc3P_dehydrog"/>
    <property type="match status" value="1"/>
</dbReference>
<dbReference type="RefSeq" id="WP_083343450.1">
    <property type="nucleotide sequence ID" value="NZ_LT629690.1"/>
</dbReference>
<feature type="binding site" evidence="13">
    <location>
        <position position="280"/>
    </location>
    <ligand>
        <name>NADPH</name>
        <dbReference type="ChEBI" id="CHEBI:57783"/>
    </ligand>
</feature>
<organism evidence="20 21">
    <name type="scientific">Terriglobus roseus</name>
    <dbReference type="NCBI Taxonomy" id="392734"/>
    <lineage>
        <taxon>Bacteria</taxon>
        <taxon>Pseudomonadati</taxon>
        <taxon>Acidobacteriota</taxon>
        <taxon>Terriglobia</taxon>
        <taxon>Terriglobales</taxon>
        <taxon>Acidobacteriaceae</taxon>
        <taxon>Terriglobus</taxon>
    </lineage>
</organism>
<evidence type="ECO:0000313" key="20">
    <source>
        <dbReference type="EMBL" id="SDE68046.1"/>
    </source>
</evidence>
<gene>
    <name evidence="13" type="primary">gpsA</name>
    <name evidence="20" type="ORF">SAMN05444167_0124</name>
</gene>
<feature type="binding site" evidence="13">
    <location>
        <position position="107"/>
    </location>
    <ligand>
        <name>NADPH</name>
        <dbReference type="ChEBI" id="CHEBI:57783"/>
    </ligand>
</feature>
<dbReference type="OrthoDB" id="9812273at2"/>
<keyword evidence="21" id="KW-1185">Reference proteome</keyword>
<reference evidence="20 21" key="1">
    <citation type="submission" date="2016-10" db="EMBL/GenBank/DDBJ databases">
        <authorList>
            <person name="de Groot N.N."/>
        </authorList>
    </citation>
    <scope>NUCLEOTIDE SEQUENCE [LARGE SCALE GENOMIC DNA]</scope>
    <source>
        <strain evidence="20 21">GAS232</strain>
    </source>
</reference>
<keyword evidence="8 13" id="KW-1208">Phospholipid metabolism</keyword>
<evidence type="ECO:0000256" key="11">
    <source>
        <dbReference type="ARBA" id="ARBA00069372"/>
    </source>
</evidence>
<dbReference type="InterPro" id="IPR013328">
    <property type="entry name" value="6PGD_dom2"/>
</dbReference>
<feature type="binding site" evidence="13">
    <location>
        <position position="134"/>
    </location>
    <ligand>
        <name>sn-glycerol 3-phosphate</name>
        <dbReference type="ChEBI" id="CHEBI:57597"/>
    </ligand>
</feature>
<evidence type="ECO:0000259" key="18">
    <source>
        <dbReference type="Pfam" id="PF01210"/>
    </source>
</evidence>
<feature type="binding site" evidence="13">
    <location>
        <position position="253"/>
    </location>
    <ligand>
        <name>sn-glycerol 3-phosphate</name>
        <dbReference type="ChEBI" id="CHEBI:57597"/>
    </ligand>
</feature>
<feature type="binding site" evidence="13">
    <location>
        <position position="138"/>
    </location>
    <ligand>
        <name>NADPH</name>
        <dbReference type="ChEBI" id="CHEBI:57783"/>
    </ligand>
</feature>
<dbReference type="GO" id="GO:0051287">
    <property type="term" value="F:NAD binding"/>
    <property type="evidence" value="ECO:0007669"/>
    <property type="project" value="InterPro"/>
</dbReference>
<dbReference type="PANTHER" id="PTHR11728:SF1">
    <property type="entry name" value="GLYCEROL-3-PHOSPHATE DEHYDROGENASE [NAD(+)] 2, CHLOROPLASTIC"/>
    <property type="match status" value="1"/>
</dbReference>
<evidence type="ECO:0000256" key="2">
    <source>
        <dbReference type="ARBA" id="ARBA00022516"/>
    </source>
</evidence>
<dbReference type="UniPathway" id="UPA00940"/>
<dbReference type="PANTHER" id="PTHR11728">
    <property type="entry name" value="GLYCEROL-3-PHOSPHATE DEHYDROGENASE"/>
    <property type="match status" value="1"/>
</dbReference>
<dbReference type="GO" id="GO:0005975">
    <property type="term" value="P:carbohydrate metabolic process"/>
    <property type="evidence" value="ECO:0007669"/>
    <property type="project" value="InterPro"/>
</dbReference>
<feature type="binding site" evidence="13">
    <location>
        <position position="278"/>
    </location>
    <ligand>
        <name>NADPH</name>
        <dbReference type="ChEBI" id="CHEBI:57783"/>
    </ligand>
</feature>
<evidence type="ECO:0000256" key="7">
    <source>
        <dbReference type="ARBA" id="ARBA00023209"/>
    </source>
</evidence>
<evidence type="ECO:0000256" key="5">
    <source>
        <dbReference type="ARBA" id="ARBA00023027"/>
    </source>
</evidence>
<dbReference type="PROSITE" id="PS00957">
    <property type="entry name" value="NAD_G3PDH"/>
    <property type="match status" value="1"/>
</dbReference>
<keyword evidence="2 13" id="KW-0444">Lipid biosynthesis</keyword>
<sequence>MSRIAILGAGAWGTALALSLARQKKHELTLWAHTPAHVDAMIATRENKQFLPGYALPEDLRISKDLLLTAQEHDVLLCVTPSEFVGDTVRAMEPVLRENQIFVSASKGLENATFLRMSEVVAATSPVRFATLGGPSFAKEVAAALPTAIVLASTDTEAAQQLQRDFSSDSLRVYVNDDVTGVELGGALKNVIALAAGVVAGLELGSNAAAALITRGMAEMTRLAVASGAKPETMAGLAGYGDLVLTCTGSLSRNRTVGVELGKGKKLPEIIAGLNGKVAEGVRCTGATLGLAARLGIEMPITREMHAILHEGRSPQEAIRILMTRPGKSE</sequence>
<dbReference type="NCBIfam" id="NF000940">
    <property type="entry name" value="PRK00094.1-2"/>
    <property type="match status" value="1"/>
</dbReference>
<evidence type="ECO:0000256" key="3">
    <source>
        <dbReference type="ARBA" id="ARBA00022857"/>
    </source>
</evidence>
<evidence type="ECO:0000256" key="4">
    <source>
        <dbReference type="ARBA" id="ARBA00023002"/>
    </source>
</evidence>
<evidence type="ECO:0000256" key="16">
    <source>
        <dbReference type="PIRSR" id="PIRSR000114-3"/>
    </source>
</evidence>
<keyword evidence="4 13" id="KW-0560">Oxidoreductase</keyword>
<dbReference type="EC" id="1.1.1.94" evidence="10 13"/>
<feature type="binding site" evidence="13">
    <location>
        <position position="252"/>
    </location>
    <ligand>
        <name>sn-glycerol 3-phosphate</name>
        <dbReference type="ChEBI" id="CHEBI:57597"/>
    </ligand>
</feature>
<comment type="function">
    <text evidence="13">Catalyzes the reduction of the glycolytic intermediate dihydroxyacetone phosphate (DHAP) to sn-glycerol 3-phosphate (G3P), the key precursor for phospholipid synthesis.</text>
</comment>
<dbReference type="GO" id="GO:0008654">
    <property type="term" value="P:phospholipid biosynthetic process"/>
    <property type="evidence" value="ECO:0007669"/>
    <property type="project" value="UniProtKB-KW"/>
</dbReference>
<comment type="pathway">
    <text evidence="13">Membrane lipid metabolism; glycerophospholipid metabolism.</text>
</comment>
<feature type="active site" description="Proton acceptor" evidence="13 14">
    <location>
        <position position="189"/>
    </location>
</feature>
<dbReference type="InterPro" id="IPR011128">
    <property type="entry name" value="G3P_DH_NAD-dep_N"/>
</dbReference>
<evidence type="ECO:0000256" key="6">
    <source>
        <dbReference type="ARBA" id="ARBA00023098"/>
    </source>
</evidence>
<dbReference type="InterPro" id="IPR006109">
    <property type="entry name" value="G3P_DH_NAD-dep_C"/>
</dbReference>
<dbReference type="FunFam" id="1.10.1040.10:FF:000001">
    <property type="entry name" value="Glycerol-3-phosphate dehydrogenase [NAD(P)+]"/>
    <property type="match status" value="1"/>
</dbReference>
<dbReference type="InterPro" id="IPR008927">
    <property type="entry name" value="6-PGluconate_DH-like_C_sf"/>
</dbReference>
<evidence type="ECO:0000256" key="9">
    <source>
        <dbReference type="ARBA" id="ARBA00052716"/>
    </source>
</evidence>
<feature type="binding site" evidence="13">
    <location>
        <position position="12"/>
    </location>
    <ligand>
        <name>NADPH</name>
        <dbReference type="ChEBI" id="CHEBI:57783"/>
    </ligand>
</feature>
<feature type="binding site" evidence="16">
    <location>
        <position position="277"/>
    </location>
    <ligand>
        <name>NAD(+)</name>
        <dbReference type="ChEBI" id="CHEBI:57540"/>
    </ligand>
</feature>
<feature type="domain" description="Glycerol-3-phosphate dehydrogenase NAD-dependent N-terminal" evidence="18">
    <location>
        <begin position="4"/>
        <end position="158"/>
    </location>
</feature>
<accession>A0A1G7EX83</accession>
<dbReference type="Pfam" id="PF07479">
    <property type="entry name" value="NAD_Gly3P_dh_C"/>
    <property type="match status" value="1"/>
</dbReference>
<dbReference type="NCBIfam" id="NF000942">
    <property type="entry name" value="PRK00094.1-4"/>
    <property type="match status" value="1"/>
</dbReference>
<proteinExistence type="inferred from homology"/>
<evidence type="ECO:0000256" key="10">
    <source>
        <dbReference type="ARBA" id="ARBA00066687"/>
    </source>
</evidence>
<dbReference type="GO" id="GO:0006650">
    <property type="term" value="P:glycerophospholipid metabolic process"/>
    <property type="evidence" value="ECO:0007669"/>
    <property type="project" value="UniProtKB-UniRule"/>
</dbReference>
<feature type="binding site" evidence="16">
    <location>
        <begin position="8"/>
        <end position="13"/>
    </location>
    <ligand>
        <name>NAD(+)</name>
        <dbReference type="ChEBI" id="CHEBI:57540"/>
    </ligand>
</feature>
<dbReference type="InterPro" id="IPR006168">
    <property type="entry name" value="G3P_DH_NAD-dep"/>
</dbReference>
<feature type="binding site" evidence="13">
    <location>
        <position position="107"/>
    </location>
    <ligand>
        <name>sn-glycerol 3-phosphate</name>
        <dbReference type="ChEBI" id="CHEBI:57597"/>
    </ligand>
</feature>
<protein>
    <recommendedName>
        <fullName evidence="11 13">Glycerol-3-phosphate dehydrogenase [NAD(P)+]</fullName>
        <ecNumber evidence="10 13">1.1.1.94</ecNumber>
    </recommendedName>
    <alternativeName>
        <fullName evidence="13">NAD(P)(+)-dependent glycerol-3-phosphate dehydrogenase</fullName>
    </alternativeName>
    <alternativeName>
        <fullName evidence="12 13">NAD(P)H-dependent dihydroxyacetone-phosphate reductase</fullName>
    </alternativeName>
</protein>
<dbReference type="GO" id="GO:0046168">
    <property type="term" value="P:glycerol-3-phosphate catabolic process"/>
    <property type="evidence" value="ECO:0007669"/>
    <property type="project" value="InterPro"/>
</dbReference>
<evidence type="ECO:0000256" key="14">
    <source>
        <dbReference type="PIRSR" id="PIRSR000114-1"/>
    </source>
</evidence>